<dbReference type="PANTHER" id="PTHR43586:SF4">
    <property type="entry name" value="ISOPENICILLIN N EPIMERASE"/>
    <property type="match status" value="1"/>
</dbReference>
<gene>
    <name evidence="3" type="ORF">IRI77_30460</name>
</gene>
<dbReference type="Gene3D" id="3.40.640.10">
    <property type="entry name" value="Type I PLP-dependent aspartate aminotransferase-like (Major domain)"/>
    <property type="match status" value="1"/>
</dbReference>
<proteinExistence type="predicted"/>
<evidence type="ECO:0000313" key="4">
    <source>
        <dbReference type="Proteomes" id="UP000593892"/>
    </source>
</evidence>
<dbReference type="KEGG" id="pfer:IRI77_30460"/>
<dbReference type="InterPro" id="IPR015424">
    <property type="entry name" value="PyrdxlP-dep_Trfase"/>
</dbReference>
<dbReference type="EMBL" id="CP063849">
    <property type="protein sequence ID" value="QOY87055.1"/>
    <property type="molecule type" value="Genomic_DNA"/>
</dbReference>
<dbReference type="AlphaFoldDB" id="A0A7S7SKH8"/>
<feature type="domain" description="Aminotransferase class V" evidence="2">
    <location>
        <begin position="38"/>
        <end position="362"/>
    </location>
</feature>
<dbReference type="Pfam" id="PF00266">
    <property type="entry name" value="Aminotran_5"/>
    <property type="match status" value="1"/>
</dbReference>
<dbReference type="SUPFAM" id="SSF53383">
    <property type="entry name" value="PLP-dependent transferases"/>
    <property type="match status" value="1"/>
</dbReference>
<keyword evidence="1" id="KW-0663">Pyridoxal phosphate</keyword>
<reference evidence="3 4" key="1">
    <citation type="submission" date="2020-10" db="EMBL/GenBank/DDBJ databases">
        <title>Complete genome sequence of Paludibaculum fermentans P105T, a facultatively anaerobic acidobacterium capable of dissimilatory Fe(III) reduction.</title>
        <authorList>
            <person name="Dedysh S.N."/>
            <person name="Beletsky A.V."/>
            <person name="Kulichevskaya I.S."/>
            <person name="Mardanov A.V."/>
            <person name="Ravin N.V."/>
        </authorList>
    </citation>
    <scope>NUCLEOTIDE SEQUENCE [LARGE SCALE GENOMIC DNA]</scope>
    <source>
        <strain evidence="3 4">P105</strain>
    </source>
</reference>
<dbReference type="InterPro" id="IPR000192">
    <property type="entry name" value="Aminotrans_V_dom"/>
</dbReference>
<name>A0A7S7SKH8_PALFE</name>
<sequence length="379" mass="39653">MSSYLNNAAEGWPKAPGVAQAVTDALTTPVGDIDRDAGSASGLIRACRMQAAELLGITDCNRIVFTANATYALNLSILGMKLGNGSLVAVSAAAHNSVLRPLERLRRETGIRVRVVACDATGAVLEEDYSSILRLEPRLVILNHRCNVTGHVEDVPRLFAQAHFAGALTLLDASQSVGHLDCKASELHADMIAFNGNKGLHGPTGVGALYVAPGLELHQTVVGGTGARSDLAEHPPEMPMRLEAGTPNLAGLAGFRAALAWHSQNSADHRSLESIRAAALRRGLKQIPGVFLAGGGNESGGIVSMQLAGWPAAELGHCLQQSFGLTCRSGLHCAPLIHKAIGTAPEGTVRFSISGFTTEEEVGEALDAVSRVSRCTSLK</sequence>
<accession>A0A7S7SKH8</accession>
<organism evidence="3 4">
    <name type="scientific">Paludibaculum fermentans</name>
    <dbReference type="NCBI Taxonomy" id="1473598"/>
    <lineage>
        <taxon>Bacteria</taxon>
        <taxon>Pseudomonadati</taxon>
        <taxon>Acidobacteriota</taxon>
        <taxon>Terriglobia</taxon>
        <taxon>Bryobacterales</taxon>
        <taxon>Bryobacteraceae</taxon>
        <taxon>Paludibaculum</taxon>
    </lineage>
</organism>
<dbReference type="GO" id="GO:0008483">
    <property type="term" value="F:transaminase activity"/>
    <property type="evidence" value="ECO:0007669"/>
    <property type="project" value="UniProtKB-KW"/>
</dbReference>
<dbReference type="PANTHER" id="PTHR43586">
    <property type="entry name" value="CYSTEINE DESULFURASE"/>
    <property type="match status" value="1"/>
</dbReference>
<dbReference type="InterPro" id="IPR015421">
    <property type="entry name" value="PyrdxlP-dep_Trfase_major"/>
</dbReference>
<keyword evidence="3" id="KW-0808">Transferase</keyword>
<keyword evidence="4" id="KW-1185">Reference proteome</keyword>
<dbReference type="Gene3D" id="3.90.1150.10">
    <property type="entry name" value="Aspartate Aminotransferase, domain 1"/>
    <property type="match status" value="1"/>
</dbReference>
<protein>
    <submittedName>
        <fullName evidence="3">Aminotransferase class V-fold PLP-dependent enzyme</fullName>
    </submittedName>
</protein>
<dbReference type="Proteomes" id="UP000593892">
    <property type="component" value="Chromosome"/>
</dbReference>
<dbReference type="InterPro" id="IPR015422">
    <property type="entry name" value="PyrdxlP-dep_Trfase_small"/>
</dbReference>
<evidence type="ECO:0000259" key="2">
    <source>
        <dbReference type="Pfam" id="PF00266"/>
    </source>
</evidence>
<evidence type="ECO:0000313" key="3">
    <source>
        <dbReference type="EMBL" id="QOY87055.1"/>
    </source>
</evidence>
<keyword evidence="3" id="KW-0032">Aminotransferase</keyword>
<evidence type="ECO:0000256" key="1">
    <source>
        <dbReference type="ARBA" id="ARBA00022898"/>
    </source>
</evidence>
<dbReference type="RefSeq" id="WP_194448724.1">
    <property type="nucleotide sequence ID" value="NZ_CP063849.1"/>
</dbReference>